<feature type="chain" id="PRO_5045977433" evidence="1">
    <location>
        <begin position="23"/>
        <end position="115"/>
    </location>
</feature>
<keyword evidence="1" id="KW-0732">Signal</keyword>
<evidence type="ECO:0000313" key="2">
    <source>
        <dbReference type="EMBL" id="WRS39570.1"/>
    </source>
</evidence>
<name>A0ABZ1CJL2_9PROT</name>
<accession>A0ABZ1CJL2</accession>
<dbReference type="EMBL" id="CP141769">
    <property type="protein sequence ID" value="WRS39570.1"/>
    <property type="molecule type" value="Genomic_DNA"/>
</dbReference>
<evidence type="ECO:0000313" key="3">
    <source>
        <dbReference type="Proteomes" id="UP001334732"/>
    </source>
</evidence>
<protein>
    <submittedName>
        <fullName evidence="2">Uncharacterized protein</fullName>
    </submittedName>
</protein>
<sequence length="115" mass="11467">MSHVTLLLLAAAALLAATAARSDPLPAPGASPPAAFSAAVPDSELAGNRGGTTTISNLNDLNASVYNNTALDSVTGSNYVTDGALTGNSGFSTVIQNSGNNVLIQNATILNLQVQ</sequence>
<evidence type="ECO:0000256" key="1">
    <source>
        <dbReference type="SAM" id="SignalP"/>
    </source>
</evidence>
<dbReference type="RefSeq" id="WP_324780101.1">
    <property type="nucleotide sequence ID" value="NZ_CP141769.1"/>
</dbReference>
<gene>
    <name evidence="2" type="ORF">VA613_01500</name>
</gene>
<proteinExistence type="predicted"/>
<keyword evidence="3" id="KW-1185">Reference proteome</keyword>
<organism evidence="2 3">
    <name type="scientific">Thiobacillus sedimenti</name>
    <dbReference type="NCBI Taxonomy" id="3110231"/>
    <lineage>
        <taxon>Bacteria</taxon>
        <taxon>Pseudomonadati</taxon>
        <taxon>Pseudomonadota</taxon>
        <taxon>Betaproteobacteria</taxon>
        <taxon>Nitrosomonadales</taxon>
        <taxon>Thiobacillaceae</taxon>
        <taxon>Thiobacillus</taxon>
    </lineage>
</organism>
<feature type="signal peptide" evidence="1">
    <location>
        <begin position="1"/>
        <end position="22"/>
    </location>
</feature>
<reference evidence="2 3" key="1">
    <citation type="submission" date="2023-12" db="EMBL/GenBank/DDBJ databases">
        <title>Thiobacillus sedimentum sp. nov., a chemolithoautotrophic sulfur-oxidizing bacterium isolated from freshwater sediment.</title>
        <authorList>
            <person name="Luo J."/>
            <person name="Dai C."/>
        </authorList>
    </citation>
    <scope>NUCLEOTIDE SEQUENCE [LARGE SCALE GENOMIC DNA]</scope>
    <source>
        <strain evidence="2 3">SCUT-2</strain>
    </source>
</reference>
<dbReference type="Proteomes" id="UP001334732">
    <property type="component" value="Chromosome"/>
</dbReference>